<evidence type="ECO:0000256" key="10">
    <source>
        <dbReference type="ARBA" id="ARBA00031051"/>
    </source>
</evidence>
<comment type="similarity">
    <text evidence="3 11">Belongs to the KdsC family.</text>
</comment>
<dbReference type="KEGG" id="afri:E3E15_02700"/>
<dbReference type="EC" id="3.1.3.45" evidence="5 11"/>
<dbReference type="CDD" id="cd01630">
    <property type="entry name" value="HAD_KDO-like"/>
    <property type="match status" value="1"/>
</dbReference>
<comment type="function">
    <text evidence="11">Catalyzes the hydrolysis of 3-deoxy-D-manno-octulosonate 8-phosphate (KDO 8-P) to 3-deoxy-D-manno-octulosonate (KDO) and inorganic phosphate.</text>
</comment>
<dbReference type="FunFam" id="3.40.50.1000:FF:000029">
    <property type="entry name" value="3-deoxy-D-manno-octulosonate 8-phosphate phosphatase KdsC"/>
    <property type="match status" value="1"/>
</dbReference>
<dbReference type="InterPro" id="IPR036412">
    <property type="entry name" value="HAD-like_sf"/>
</dbReference>
<dbReference type="NCBIfam" id="TIGR01670">
    <property type="entry name" value="KdsC-phosphatas"/>
    <property type="match status" value="1"/>
</dbReference>
<dbReference type="SUPFAM" id="SSF56784">
    <property type="entry name" value="HAD-like"/>
    <property type="match status" value="1"/>
</dbReference>
<keyword evidence="14" id="KW-1185">Reference proteome</keyword>
<feature type="binding site" evidence="12">
    <location>
        <position position="111"/>
    </location>
    <ligand>
        <name>Mg(2+)</name>
        <dbReference type="ChEBI" id="CHEBI:18420"/>
    </ligand>
</feature>
<comment type="cofactor">
    <cofactor evidence="2 11 12">
        <name>Mg(2+)</name>
        <dbReference type="ChEBI" id="CHEBI:18420"/>
    </cofactor>
</comment>
<dbReference type="AlphaFoldDB" id="A0A6M3HVS3"/>
<dbReference type="InterPro" id="IPR010023">
    <property type="entry name" value="KdsC_fam"/>
</dbReference>
<name>A0A6M3HVS3_9GAMM</name>
<evidence type="ECO:0000256" key="3">
    <source>
        <dbReference type="ARBA" id="ARBA00005893"/>
    </source>
</evidence>
<evidence type="ECO:0000256" key="1">
    <source>
        <dbReference type="ARBA" id="ARBA00000898"/>
    </source>
</evidence>
<feature type="binding site" evidence="12">
    <location>
        <position position="16"/>
    </location>
    <ligand>
        <name>Mg(2+)</name>
        <dbReference type="ChEBI" id="CHEBI:18420"/>
    </ligand>
</feature>
<evidence type="ECO:0000256" key="2">
    <source>
        <dbReference type="ARBA" id="ARBA00001946"/>
    </source>
</evidence>
<dbReference type="InterPro" id="IPR023214">
    <property type="entry name" value="HAD_sf"/>
</dbReference>
<evidence type="ECO:0000256" key="6">
    <source>
        <dbReference type="ARBA" id="ARBA00020092"/>
    </source>
</evidence>
<dbReference type="GO" id="GO:0019143">
    <property type="term" value="F:3-deoxy-manno-octulosonate-8-phosphatase activity"/>
    <property type="evidence" value="ECO:0007669"/>
    <property type="project" value="UniProtKB-UniRule"/>
</dbReference>
<dbReference type="Pfam" id="PF08282">
    <property type="entry name" value="Hydrolase_3"/>
    <property type="match status" value="1"/>
</dbReference>
<dbReference type="Gene3D" id="3.40.50.1000">
    <property type="entry name" value="HAD superfamily/HAD-like"/>
    <property type="match status" value="1"/>
</dbReference>
<evidence type="ECO:0000256" key="12">
    <source>
        <dbReference type="PIRSR" id="PIRSR006118-2"/>
    </source>
</evidence>
<evidence type="ECO:0000256" key="5">
    <source>
        <dbReference type="ARBA" id="ARBA00013066"/>
    </source>
</evidence>
<evidence type="ECO:0000313" key="13">
    <source>
        <dbReference type="EMBL" id="QIV94322.1"/>
    </source>
</evidence>
<dbReference type="RefSeq" id="WP_172106491.1">
    <property type="nucleotide sequence ID" value="NZ_CP038017.1"/>
</dbReference>
<dbReference type="SFLD" id="SFLDG01138">
    <property type="entry name" value="C1.6.2:_Deoxy-d-mannose-octulo"/>
    <property type="match status" value="1"/>
</dbReference>
<evidence type="ECO:0000256" key="8">
    <source>
        <dbReference type="ARBA" id="ARBA00022801"/>
    </source>
</evidence>
<evidence type="ECO:0000313" key="14">
    <source>
        <dbReference type="Proteomes" id="UP000503320"/>
    </source>
</evidence>
<dbReference type="GO" id="GO:0008781">
    <property type="term" value="F:N-acylneuraminate cytidylyltransferase activity"/>
    <property type="evidence" value="ECO:0007669"/>
    <property type="project" value="TreeGrafter"/>
</dbReference>
<gene>
    <name evidence="13" type="ORF">E3E15_02700</name>
</gene>
<reference evidence="13 14" key="1">
    <citation type="submission" date="2019-03" db="EMBL/GenBank/DDBJ databases">
        <title>Complete Genome Sequence of Allofrancisella frigidaquae Strain SYSU 10HL1970 Isolated from Water-Cooling Systems in China.</title>
        <authorList>
            <person name="Ohrman C."/>
            <person name="Uneklint I."/>
            <person name="Sjodin A."/>
        </authorList>
    </citation>
    <scope>NUCLEOTIDE SEQUENCE [LARGE SCALE GENOMIC DNA]</scope>
    <source>
        <strain evidence="13 14">SYSU 10HL1970</strain>
    </source>
</reference>
<sequence length="180" mass="20006">MKNNKFYQNIRLAIFDVDGVMTDGKIILSNDGNETKLFDVKDGLGLVLLQKVGIKIAIITGKESQIVINRFTSLGVDIEDIFQGQKNKVSAYQALKEKYQLDDCNVAYMGDDLPDIVLMKQAGISAAPSNCIDLVKNYSDYVCQNKGGTGAVREFCEYILKHLGCYNEVIENYIENGGMK</sequence>
<dbReference type="SFLD" id="SFLDG01136">
    <property type="entry name" value="C1.6:_Phosphoserine_Phosphatas"/>
    <property type="match status" value="1"/>
</dbReference>
<dbReference type="InterPro" id="IPR006549">
    <property type="entry name" value="HAD-SF_hydro_IIIA"/>
</dbReference>
<dbReference type="PIRSF" id="PIRSF006118">
    <property type="entry name" value="KDO8-P_Ptase"/>
    <property type="match status" value="1"/>
</dbReference>
<comment type="catalytic activity">
    <reaction evidence="1 11">
        <text>3-deoxy-alpha-D-manno-2-octulosonate-8-phosphate + H2O = 3-deoxy-alpha-D-manno-oct-2-ulosonate + phosphate</text>
        <dbReference type="Rhea" id="RHEA:11500"/>
        <dbReference type="ChEBI" id="CHEBI:15377"/>
        <dbReference type="ChEBI" id="CHEBI:43474"/>
        <dbReference type="ChEBI" id="CHEBI:85985"/>
        <dbReference type="ChEBI" id="CHEBI:85986"/>
        <dbReference type="EC" id="3.1.3.45"/>
    </reaction>
</comment>
<evidence type="ECO:0000256" key="7">
    <source>
        <dbReference type="ARBA" id="ARBA00022723"/>
    </source>
</evidence>
<dbReference type="Proteomes" id="UP000503320">
    <property type="component" value="Chromosome"/>
</dbReference>
<feature type="binding site" evidence="12">
    <location>
        <position position="18"/>
    </location>
    <ligand>
        <name>substrate</name>
    </ligand>
</feature>
<accession>A0A6M3HVS3</accession>
<dbReference type="PANTHER" id="PTHR21485">
    <property type="entry name" value="HAD SUPERFAMILY MEMBERS CMAS AND KDSC"/>
    <property type="match status" value="1"/>
</dbReference>
<evidence type="ECO:0000256" key="4">
    <source>
        <dbReference type="ARBA" id="ARBA00011881"/>
    </source>
</evidence>
<dbReference type="GO" id="GO:0009103">
    <property type="term" value="P:lipopolysaccharide biosynthetic process"/>
    <property type="evidence" value="ECO:0007669"/>
    <property type="project" value="UniProtKB-UniRule"/>
</dbReference>
<comment type="subunit">
    <text evidence="4 11">Homotetramer.</text>
</comment>
<dbReference type="SFLD" id="SFLDS00003">
    <property type="entry name" value="Haloacid_Dehalogenase"/>
    <property type="match status" value="1"/>
</dbReference>
<keyword evidence="7 11" id="KW-0479">Metal-binding</keyword>
<evidence type="ECO:0000256" key="11">
    <source>
        <dbReference type="PIRNR" id="PIRNR006118"/>
    </source>
</evidence>
<evidence type="ECO:0000256" key="9">
    <source>
        <dbReference type="ARBA" id="ARBA00022842"/>
    </source>
</evidence>
<proteinExistence type="inferred from homology"/>
<dbReference type="PANTHER" id="PTHR21485:SF3">
    <property type="entry name" value="N-ACYLNEURAMINATE CYTIDYLYLTRANSFERASE"/>
    <property type="match status" value="1"/>
</dbReference>
<dbReference type="EMBL" id="CP038017">
    <property type="protein sequence ID" value="QIV94322.1"/>
    <property type="molecule type" value="Genomic_DNA"/>
</dbReference>
<dbReference type="GO" id="GO:0046872">
    <property type="term" value="F:metal ion binding"/>
    <property type="evidence" value="ECO:0007669"/>
    <property type="project" value="UniProtKB-UniRule"/>
</dbReference>
<dbReference type="InterPro" id="IPR050793">
    <property type="entry name" value="CMP-NeuNAc_synthase"/>
</dbReference>
<keyword evidence="8 11" id="KW-0378">Hydrolase</keyword>
<keyword evidence="9 11" id="KW-0460">Magnesium</keyword>
<keyword evidence="11" id="KW-0448">Lipopolysaccharide biosynthesis</keyword>
<dbReference type="NCBIfam" id="TIGR01662">
    <property type="entry name" value="HAD-SF-IIIA"/>
    <property type="match status" value="1"/>
</dbReference>
<organism evidence="13 14">
    <name type="scientific">Allofrancisella frigidaquae</name>
    <dbReference type="NCBI Taxonomy" id="1085644"/>
    <lineage>
        <taxon>Bacteria</taxon>
        <taxon>Pseudomonadati</taxon>
        <taxon>Pseudomonadota</taxon>
        <taxon>Gammaproteobacteria</taxon>
        <taxon>Thiotrichales</taxon>
        <taxon>Francisellaceae</taxon>
        <taxon>Allofrancisella</taxon>
    </lineage>
</organism>
<protein>
    <recommendedName>
        <fullName evidence="6 11">3-deoxy-D-manno-octulosonate 8-phosphate phosphatase KdsC</fullName>
        <ecNumber evidence="5 11">3.1.3.45</ecNumber>
    </recommendedName>
    <alternativeName>
        <fullName evidence="10 11">KDO 8-P phosphatase</fullName>
    </alternativeName>
</protein>